<sequence length="116" mass="12458">MAADMPFFLFNHRHGVGLSLQNDQIGLFTHQRLALQYALQNKLLGGTLSVGVQGGMLSEKFDGSKVDLGESGDPAFSTSDVNGSGMDLSLGLYYQHKAWYVGLSAQHLTSPTINLG</sequence>
<accession>K1TNG3</accession>
<feature type="non-terminal residue" evidence="1">
    <location>
        <position position="116"/>
    </location>
</feature>
<dbReference type="InterPro" id="IPR019861">
    <property type="entry name" value="PorP/SprF_Bacteroidetes"/>
</dbReference>
<gene>
    <name evidence="1" type="ORF">OBE_03539</name>
</gene>
<dbReference type="AlphaFoldDB" id="K1TNG3"/>
<reference evidence="1" key="1">
    <citation type="journal article" date="2013" name="Environ. Microbiol.">
        <title>Microbiota from the distal guts of lean and obese adolescents exhibit partial functional redundancy besides clear differences in community structure.</title>
        <authorList>
            <person name="Ferrer M."/>
            <person name="Ruiz A."/>
            <person name="Lanza F."/>
            <person name="Haange S.B."/>
            <person name="Oberbach A."/>
            <person name="Till H."/>
            <person name="Bargiela R."/>
            <person name="Campoy C."/>
            <person name="Segura M.T."/>
            <person name="Richter M."/>
            <person name="von Bergen M."/>
            <person name="Seifert J."/>
            <person name="Suarez A."/>
        </authorList>
    </citation>
    <scope>NUCLEOTIDE SEQUENCE</scope>
</reference>
<dbReference type="Pfam" id="PF11751">
    <property type="entry name" value="PorP_SprF"/>
    <property type="match status" value="1"/>
</dbReference>
<protein>
    <submittedName>
        <fullName evidence="1">Uncharacterized protein</fullName>
    </submittedName>
</protein>
<comment type="caution">
    <text evidence="1">The sequence shown here is derived from an EMBL/GenBank/DDBJ whole genome shotgun (WGS) entry which is preliminary data.</text>
</comment>
<proteinExistence type="predicted"/>
<name>K1TNG3_9ZZZZ</name>
<organism evidence="1">
    <name type="scientific">human gut metagenome</name>
    <dbReference type="NCBI Taxonomy" id="408170"/>
    <lineage>
        <taxon>unclassified sequences</taxon>
        <taxon>metagenomes</taxon>
        <taxon>organismal metagenomes</taxon>
    </lineage>
</organism>
<dbReference type="EMBL" id="AJWZ01002369">
    <property type="protein sequence ID" value="EKC71148.1"/>
    <property type="molecule type" value="Genomic_DNA"/>
</dbReference>
<evidence type="ECO:0000313" key="1">
    <source>
        <dbReference type="EMBL" id="EKC71148.1"/>
    </source>
</evidence>